<protein>
    <recommendedName>
        <fullName evidence="19">Cytochrome P450</fullName>
    </recommendedName>
</protein>
<dbReference type="SUPFAM" id="SSF48264">
    <property type="entry name" value="Cytochrome P450"/>
    <property type="match status" value="1"/>
</dbReference>
<evidence type="ECO:0008006" key="19">
    <source>
        <dbReference type="Google" id="ProtNLM"/>
    </source>
</evidence>
<evidence type="ECO:0000256" key="2">
    <source>
        <dbReference type="ARBA" id="ARBA00003690"/>
    </source>
</evidence>
<keyword evidence="16" id="KW-1133">Transmembrane helix</keyword>
<evidence type="ECO:0000256" key="9">
    <source>
        <dbReference type="ARBA" id="ARBA00022848"/>
    </source>
</evidence>
<dbReference type="GO" id="GO:0020037">
    <property type="term" value="F:heme binding"/>
    <property type="evidence" value="ECO:0007669"/>
    <property type="project" value="InterPro"/>
</dbReference>
<comment type="similarity">
    <text evidence="5 15">Belongs to the cytochrome P450 family.</text>
</comment>
<dbReference type="Gene3D" id="1.10.630.10">
    <property type="entry name" value="Cytochrome P450"/>
    <property type="match status" value="1"/>
</dbReference>
<sequence length="492" mass="56943">MKINIENLMPLIKTHQYEIVLGLCTSFLIYIVVVGIKKARSNVPPGPLGLPLVGYLPFLTENMYLDFIKLGMKYGDVFRIRLGSQDIVVLHGGDVIKEALNKPELLGRPPNSAMEKVSPSKQRKFVVQSMKDLGLGKTKIEEDVMDEIKHFMNVLRSHKSQPMDVKEPLSPSISNNMSALVFGKRYEYDDPERQFLDKNVDDISEYLTQISLDVFFPWINYIPLARKFLKPNKPKTAFQNLKNFFQKQLNEHLKSFDPDHARDFIDRYLVELNTQRAKNPDTSFNYDMLLDNVCDVFTAGSETARTSILWILYVIAAFPDVQKKVQREIMEVIGSEKTPEYMDLRNMPYTHAVMLEIMRWKTVLPLNIVHYALADTTVGGYHLPKGTTVIANFWAAHHDPRHWDEPEKFKPERFLSKDGKSVAKSSYFMPFSLGRRKCPGESMAYLEMFLYFTSILREFDVVFPDGIKPTFEAKYSFIYRVEPFLVRFIPKN</sequence>
<evidence type="ECO:0000256" key="13">
    <source>
        <dbReference type="ARBA" id="ARBA00023136"/>
    </source>
</evidence>
<evidence type="ECO:0000256" key="1">
    <source>
        <dbReference type="ARBA" id="ARBA00001971"/>
    </source>
</evidence>
<comment type="caution">
    <text evidence="17">The sequence shown here is derived from an EMBL/GenBank/DDBJ whole genome shotgun (WGS) entry which is preliminary data.</text>
</comment>
<dbReference type="InterPro" id="IPR001128">
    <property type="entry name" value="Cyt_P450"/>
</dbReference>
<dbReference type="InterPro" id="IPR036396">
    <property type="entry name" value="Cyt_P450_sf"/>
</dbReference>
<feature type="binding site" description="axial binding residue" evidence="14">
    <location>
        <position position="438"/>
    </location>
    <ligand>
        <name>heme</name>
        <dbReference type="ChEBI" id="CHEBI:30413"/>
    </ligand>
    <ligandPart>
        <name>Fe</name>
        <dbReference type="ChEBI" id="CHEBI:18248"/>
    </ligandPart>
</feature>
<dbReference type="PRINTS" id="PR00385">
    <property type="entry name" value="P450"/>
</dbReference>
<keyword evidence="12 15" id="KW-0503">Monooxygenase</keyword>
<evidence type="ECO:0000256" key="12">
    <source>
        <dbReference type="ARBA" id="ARBA00023033"/>
    </source>
</evidence>
<organism evidence="17 18">
    <name type="scientific">Larinioides sclopetarius</name>
    <dbReference type="NCBI Taxonomy" id="280406"/>
    <lineage>
        <taxon>Eukaryota</taxon>
        <taxon>Metazoa</taxon>
        <taxon>Ecdysozoa</taxon>
        <taxon>Arthropoda</taxon>
        <taxon>Chelicerata</taxon>
        <taxon>Arachnida</taxon>
        <taxon>Araneae</taxon>
        <taxon>Araneomorphae</taxon>
        <taxon>Entelegynae</taxon>
        <taxon>Araneoidea</taxon>
        <taxon>Araneidae</taxon>
        <taxon>Larinioides</taxon>
    </lineage>
</organism>
<dbReference type="InterPro" id="IPR017972">
    <property type="entry name" value="Cyt_P450_CS"/>
</dbReference>
<accession>A0AAV2BLT3</accession>
<evidence type="ECO:0000256" key="5">
    <source>
        <dbReference type="ARBA" id="ARBA00010617"/>
    </source>
</evidence>
<dbReference type="GO" id="GO:0005789">
    <property type="term" value="C:endoplasmic reticulum membrane"/>
    <property type="evidence" value="ECO:0007669"/>
    <property type="project" value="UniProtKB-SubCell"/>
</dbReference>
<keyword evidence="8" id="KW-0256">Endoplasmic reticulum</keyword>
<keyword evidence="18" id="KW-1185">Reference proteome</keyword>
<feature type="transmembrane region" description="Helical" evidence="16">
    <location>
        <begin position="19"/>
        <end position="36"/>
    </location>
</feature>
<dbReference type="AlphaFoldDB" id="A0AAV2BLT3"/>
<dbReference type="GO" id="GO:0016712">
    <property type="term" value="F:oxidoreductase activity, acting on paired donors, with incorporation or reduction of molecular oxygen, reduced flavin or flavoprotein as one donor, and incorporation of one atom of oxygen"/>
    <property type="evidence" value="ECO:0007669"/>
    <property type="project" value="TreeGrafter"/>
</dbReference>
<keyword evidence="16" id="KW-0812">Transmembrane</keyword>
<keyword evidence="11 14" id="KW-0408">Iron</keyword>
<comment type="subcellular location">
    <subcellularLocation>
        <location evidence="4">Endoplasmic reticulum membrane</location>
        <topology evidence="4">Peripheral membrane protein</topology>
    </subcellularLocation>
    <subcellularLocation>
        <location evidence="3">Microsome membrane</location>
        <topology evidence="3">Peripheral membrane protein</topology>
    </subcellularLocation>
</comment>
<evidence type="ECO:0000256" key="4">
    <source>
        <dbReference type="ARBA" id="ARBA00004406"/>
    </source>
</evidence>
<evidence type="ECO:0000256" key="6">
    <source>
        <dbReference type="ARBA" id="ARBA00022617"/>
    </source>
</evidence>
<dbReference type="FunFam" id="1.10.630.10:FF:000238">
    <property type="entry name" value="Cytochrome P450 2A6"/>
    <property type="match status" value="1"/>
</dbReference>
<evidence type="ECO:0000256" key="7">
    <source>
        <dbReference type="ARBA" id="ARBA00022723"/>
    </source>
</evidence>
<evidence type="ECO:0000256" key="10">
    <source>
        <dbReference type="ARBA" id="ARBA00023002"/>
    </source>
</evidence>
<dbReference type="PANTHER" id="PTHR24300">
    <property type="entry name" value="CYTOCHROME P450 508A4-RELATED"/>
    <property type="match status" value="1"/>
</dbReference>
<evidence type="ECO:0000256" key="15">
    <source>
        <dbReference type="RuleBase" id="RU000461"/>
    </source>
</evidence>
<evidence type="ECO:0000256" key="8">
    <source>
        <dbReference type="ARBA" id="ARBA00022824"/>
    </source>
</evidence>
<name>A0AAV2BLT3_9ARAC</name>
<reference evidence="17 18" key="1">
    <citation type="submission" date="2024-04" db="EMBL/GenBank/DDBJ databases">
        <authorList>
            <person name="Rising A."/>
            <person name="Reimegard J."/>
            <person name="Sonavane S."/>
            <person name="Akerstrom W."/>
            <person name="Nylinder S."/>
            <person name="Hedman E."/>
            <person name="Kallberg Y."/>
        </authorList>
    </citation>
    <scope>NUCLEOTIDE SEQUENCE [LARGE SCALE GENOMIC DNA]</scope>
</reference>
<evidence type="ECO:0000256" key="11">
    <source>
        <dbReference type="ARBA" id="ARBA00023004"/>
    </source>
</evidence>
<evidence type="ECO:0000313" key="18">
    <source>
        <dbReference type="Proteomes" id="UP001497382"/>
    </source>
</evidence>
<dbReference type="Pfam" id="PF00067">
    <property type="entry name" value="p450"/>
    <property type="match status" value="1"/>
</dbReference>
<comment type="function">
    <text evidence="2">May be involved in the metabolism of insect hormones and in the breakdown of synthetic insecticides.</text>
</comment>
<keyword evidence="9" id="KW-0492">Microsome</keyword>
<dbReference type="GO" id="GO:0005506">
    <property type="term" value="F:iron ion binding"/>
    <property type="evidence" value="ECO:0007669"/>
    <property type="project" value="InterPro"/>
</dbReference>
<evidence type="ECO:0000256" key="3">
    <source>
        <dbReference type="ARBA" id="ARBA00004174"/>
    </source>
</evidence>
<dbReference type="EMBL" id="CAXIEN010000406">
    <property type="protein sequence ID" value="CAL1296855.1"/>
    <property type="molecule type" value="Genomic_DNA"/>
</dbReference>
<keyword evidence="7 14" id="KW-0479">Metal-binding</keyword>
<dbReference type="GO" id="GO:0006805">
    <property type="term" value="P:xenobiotic metabolic process"/>
    <property type="evidence" value="ECO:0007669"/>
    <property type="project" value="TreeGrafter"/>
</dbReference>
<evidence type="ECO:0000256" key="14">
    <source>
        <dbReference type="PIRSR" id="PIRSR602401-1"/>
    </source>
</evidence>
<proteinExistence type="inferred from homology"/>
<dbReference type="PANTHER" id="PTHR24300:SF375">
    <property type="entry name" value="CYTOCHROME P450 FAMILY"/>
    <property type="match status" value="1"/>
</dbReference>
<keyword evidence="10 15" id="KW-0560">Oxidoreductase</keyword>
<gene>
    <name evidence="17" type="ORF">LARSCL_LOCUS19971</name>
</gene>
<keyword evidence="13 16" id="KW-0472">Membrane</keyword>
<evidence type="ECO:0000256" key="16">
    <source>
        <dbReference type="SAM" id="Phobius"/>
    </source>
</evidence>
<keyword evidence="6 14" id="KW-0349">Heme</keyword>
<comment type="cofactor">
    <cofactor evidence="1 14">
        <name>heme</name>
        <dbReference type="ChEBI" id="CHEBI:30413"/>
    </cofactor>
</comment>
<dbReference type="InterPro" id="IPR050182">
    <property type="entry name" value="Cytochrome_P450_fam2"/>
</dbReference>
<dbReference type="GO" id="GO:0006082">
    <property type="term" value="P:organic acid metabolic process"/>
    <property type="evidence" value="ECO:0007669"/>
    <property type="project" value="TreeGrafter"/>
</dbReference>
<dbReference type="PRINTS" id="PR00463">
    <property type="entry name" value="EP450I"/>
</dbReference>
<dbReference type="PROSITE" id="PS00086">
    <property type="entry name" value="CYTOCHROME_P450"/>
    <property type="match status" value="1"/>
</dbReference>
<dbReference type="Proteomes" id="UP001497382">
    <property type="component" value="Unassembled WGS sequence"/>
</dbReference>
<dbReference type="InterPro" id="IPR002401">
    <property type="entry name" value="Cyt_P450_E_grp-I"/>
</dbReference>
<evidence type="ECO:0000313" key="17">
    <source>
        <dbReference type="EMBL" id="CAL1296855.1"/>
    </source>
</evidence>